<reference evidence="1 2" key="1">
    <citation type="submission" date="2020-08" db="EMBL/GenBank/DDBJ databases">
        <title>Genomic Encyclopedia of Type Strains, Phase IV (KMG-IV): sequencing the most valuable type-strain genomes for metagenomic binning, comparative biology and taxonomic classification.</title>
        <authorList>
            <person name="Goeker M."/>
        </authorList>
    </citation>
    <scope>NUCLEOTIDE SEQUENCE [LARGE SCALE GENOMIC DNA]</scope>
    <source>
        <strain evidence="1 2">DSM 106739</strain>
    </source>
</reference>
<accession>A0A840BJ64</accession>
<keyword evidence="2" id="KW-1185">Reference proteome</keyword>
<evidence type="ECO:0000313" key="1">
    <source>
        <dbReference type="EMBL" id="MBB4012394.1"/>
    </source>
</evidence>
<sequence>MQACADVLPHAELSVGMHRIDAEVAATEESRMVGLMYRKSMPETRGMLFVFDVPASHCMWMKNTLIPLSVAFIDDGGRIVNIEEMAAETEESHCAAAPVRFALEMNRGWFQARGLKKGARLSGLPRPH</sequence>
<dbReference type="RefSeq" id="WP_183634203.1">
    <property type="nucleotide sequence ID" value="NZ_BAABLE010000011.1"/>
</dbReference>
<dbReference type="PANTHER" id="PTHR37953">
    <property type="entry name" value="UPF0127 PROTEIN MJ1496"/>
    <property type="match status" value="1"/>
</dbReference>
<organism evidence="1 2">
    <name type="scientific">Niveibacterium umoris</name>
    <dbReference type="NCBI Taxonomy" id="1193620"/>
    <lineage>
        <taxon>Bacteria</taxon>
        <taxon>Pseudomonadati</taxon>
        <taxon>Pseudomonadota</taxon>
        <taxon>Betaproteobacteria</taxon>
        <taxon>Rhodocyclales</taxon>
        <taxon>Rhodocyclaceae</taxon>
        <taxon>Niveibacterium</taxon>
    </lineage>
</organism>
<evidence type="ECO:0000313" key="2">
    <source>
        <dbReference type="Proteomes" id="UP000561045"/>
    </source>
</evidence>
<dbReference type="Pfam" id="PF02643">
    <property type="entry name" value="DUF192"/>
    <property type="match status" value="1"/>
</dbReference>
<proteinExistence type="predicted"/>
<gene>
    <name evidence="1" type="ORF">GGR36_001702</name>
</gene>
<dbReference type="PANTHER" id="PTHR37953:SF1">
    <property type="entry name" value="UPF0127 PROTEIN MJ1496"/>
    <property type="match status" value="1"/>
</dbReference>
<comment type="caution">
    <text evidence="1">The sequence shown here is derived from an EMBL/GenBank/DDBJ whole genome shotgun (WGS) entry which is preliminary data.</text>
</comment>
<name>A0A840BJ64_9RHOO</name>
<dbReference type="Gene3D" id="2.60.120.1140">
    <property type="entry name" value="Protein of unknown function DUF192"/>
    <property type="match status" value="1"/>
</dbReference>
<dbReference type="InterPro" id="IPR003795">
    <property type="entry name" value="DUF192"/>
</dbReference>
<evidence type="ECO:0008006" key="3">
    <source>
        <dbReference type="Google" id="ProtNLM"/>
    </source>
</evidence>
<dbReference type="Proteomes" id="UP000561045">
    <property type="component" value="Unassembled WGS sequence"/>
</dbReference>
<dbReference type="AlphaFoldDB" id="A0A840BJ64"/>
<dbReference type="EMBL" id="JACIET010000001">
    <property type="protein sequence ID" value="MBB4012394.1"/>
    <property type="molecule type" value="Genomic_DNA"/>
</dbReference>
<protein>
    <recommendedName>
        <fullName evidence="3">DUF192 domain-containing protein</fullName>
    </recommendedName>
</protein>
<dbReference type="InterPro" id="IPR038695">
    <property type="entry name" value="Saro_0823-like_sf"/>
</dbReference>